<feature type="binding site" evidence="7">
    <location>
        <begin position="241"/>
        <end position="243"/>
    </location>
    <ligand>
        <name>AMP</name>
        <dbReference type="ChEBI" id="CHEBI:456215"/>
    </ligand>
</feature>
<feature type="binding site" evidence="7">
    <location>
        <position position="357"/>
    </location>
    <ligand>
        <name>ATP</name>
        <dbReference type="ChEBI" id="CHEBI:30616"/>
    </ligand>
</feature>
<dbReference type="SUPFAM" id="SSF52540">
    <property type="entry name" value="P-loop containing nucleoside triphosphate hydrolases"/>
    <property type="match status" value="1"/>
</dbReference>
<dbReference type="Gene3D" id="3.40.50.2020">
    <property type="match status" value="1"/>
</dbReference>
<reference evidence="9" key="1">
    <citation type="journal article" date="2012" name="Environ. Microbiol.">
        <title>Genomic content of uncultured Bacteroidetes from contrasting oceanic provinces in the North Atlantic Ocean.</title>
        <authorList>
            <person name="Gomez-Pereira P.R."/>
            <person name="Schuler M."/>
            <person name="Fuchs B.M."/>
            <person name="Bennke C."/>
            <person name="Teeling H."/>
            <person name="Waldmann J."/>
            <person name="Richter M."/>
            <person name="Barbe V."/>
            <person name="Bataille E."/>
            <person name="Glockner F.O."/>
            <person name="Amann R."/>
        </authorList>
    </citation>
    <scope>NUCLEOTIDE SEQUENCE</scope>
</reference>
<accession>H6RGE3</accession>
<dbReference type="InterPro" id="IPR000850">
    <property type="entry name" value="Adenylat/UMP-CMP_kin"/>
</dbReference>
<feature type="binding site" evidence="7">
    <location>
        <position position="311"/>
    </location>
    <ligand>
        <name>ATP</name>
        <dbReference type="ChEBI" id="CHEBI:30616"/>
    </ligand>
</feature>
<evidence type="ECO:0000256" key="5">
    <source>
        <dbReference type="ARBA" id="ARBA00022777"/>
    </source>
</evidence>
<comment type="caution">
    <text evidence="7">Lacks conserved residue(s) required for the propagation of feature annotation.</text>
</comment>
<dbReference type="InterPro" id="IPR000836">
    <property type="entry name" value="PRTase_dom"/>
</dbReference>
<comment type="subunit">
    <text evidence="7">Monomer.</text>
</comment>
<dbReference type="InterPro" id="IPR027417">
    <property type="entry name" value="P-loop_NTPase"/>
</dbReference>
<dbReference type="GO" id="GO:0004017">
    <property type="term" value="F:AMP kinase activity"/>
    <property type="evidence" value="ECO:0007669"/>
    <property type="project" value="UniProtKB-UniRule"/>
</dbReference>
<evidence type="ECO:0000256" key="4">
    <source>
        <dbReference type="ARBA" id="ARBA00022741"/>
    </source>
</evidence>
<dbReference type="UniPathway" id="UPA00588">
    <property type="reaction ID" value="UER00649"/>
</dbReference>
<dbReference type="GO" id="GO:0046872">
    <property type="term" value="F:metal ion binding"/>
    <property type="evidence" value="ECO:0007669"/>
    <property type="project" value="UniProtKB-KW"/>
</dbReference>
<feature type="domain" description="Phosphoribosyltransferase" evidence="8">
    <location>
        <begin position="17"/>
        <end position="161"/>
    </location>
</feature>
<proteinExistence type="inferred from homology"/>
<evidence type="ECO:0000256" key="6">
    <source>
        <dbReference type="ARBA" id="ARBA00022842"/>
    </source>
</evidence>
<dbReference type="GO" id="GO:0004422">
    <property type="term" value="F:hypoxanthine phosphoribosyltransferase activity"/>
    <property type="evidence" value="ECO:0007669"/>
    <property type="project" value="InterPro"/>
</dbReference>
<dbReference type="Gene3D" id="3.40.50.300">
    <property type="entry name" value="P-loop containing nucleotide triphosphate hydrolases"/>
    <property type="match status" value="1"/>
</dbReference>
<dbReference type="PRINTS" id="PR00094">
    <property type="entry name" value="ADENYLTKNASE"/>
</dbReference>
<dbReference type="NCBIfam" id="TIGR01203">
    <property type="entry name" value="HGPRTase"/>
    <property type="match status" value="1"/>
</dbReference>
<organism evidence="9">
    <name type="scientific">uncultured Flavobacteriia bacterium</name>
    <dbReference type="NCBI Taxonomy" id="212695"/>
    <lineage>
        <taxon>Bacteria</taxon>
        <taxon>Pseudomonadati</taxon>
        <taxon>Bacteroidota</taxon>
        <taxon>Flavobacteriia</taxon>
        <taxon>environmental samples</taxon>
    </lineage>
</organism>
<keyword evidence="6" id="KW-0460">Magnesium</keyword>
<comment type="catalytic activity">
    <reaction evidence="7">
        <text>AMP + ATP = 2 ADP</text>
        <dbReference type="Rhea" id="RHEA:12973"/>
        <dbReference type="ChEBI" id="CHEBI:30616"/>
        <dbReference type="ChEBI" id="CHEBI:456215"/>
        <dbReference type="ChEBI" id="CHEBI:456216"/>
        <dbReference type="EC" id="2.7.4.3"/>
    </reaction>
</comment>
<dbReference type="Pfam" id="PF00406">
    <property type="entry name" value="ADK"/>
    <property type="match status" value="1"/>
</dbReference>
<gene>
    <name evidence="7" type="primary">adk</name>
    <name evidence="9" type="ORF">VIS_S3CIB80025</name>
</gene>
<dbReference type="Pfam" id="PF00156">
    <property type="entry name" value="Pribosyltran"/>
    <property type="match status" value="1"/>
</dbReference>
<name>H6RGE3_9BACT</name>
<sequence length="373" mass="41598">MIQIRDKKFVSFIKAGEIKAEVASLAQTLNKEYEGKDVIFIAILNGAFMFASDLFKEIDLPSAISFIKVSSYSGMNTTGRVDEIIGLMTSIKDKHVVIIEDIVDTGITIEKVKKLMWSEEPASVETCTLLFKPDAFQEKEIPKFIGFSIPNRFVVGYGLDYDELGRNLGEIYQLKEDDSSEKNMLNIVLFGPPGAGKGTQSERLIGKYGLSHLSTGDIFRFNISNKTELGELAKSYMDKGQLVPDEVTIKMLRAEVEKNTEAKGFIFDGFPRTNPQAKALDELLSELGTSISAMLSLEVEEEELKTRLMKRAETSGRPDDADPVIIQNRINVYRAETEPVKVYYEGQDKLFGINGLGPIDDITKLLFEAIDSL</sequence>
<dbReference type="GO" id="GO:0044209">
    <property type="term" value="P:AMP salvage"/>
    <property type="evidence" value="ECO:0007669"/>
    <property type="project" value="UniProtKB-UniRule"/>
</dbReference>
<feature type="binding site" evidence="7">
    <location>
        <position position="276"/>
    </location>
    <ligand>
        <name>AMP</name>
        <dbReference type="ChEBI" id="CHEBI:456215"/>
    </ligand>
</feature>
<feature type="binding site" evidence="7">
    <location>
        <begin position="269"/>
        <end position="272"/>
    </location>
    <ligand>
        <name>AMP</name>
        <dbReference type="ChEBI" id="CHEBI:456215"/>
    </ligand>
</feature>
<comment type="pathway">
    <text evidence="7">Purine metabolism; AMP biosynthesis via salvage pathway; AMP from ADP: step 1/1.</text>
</comment>
<keyword evidence="7" id="KW-0067">ATP-binding</keyword>
<keyword evidence="4 7" id="KW-0547">Nucleotide-binding</keyword>
<dbReference type="GO" id="GO:0005737">
    <property type="term" value="C:cytoplasm"/>
    <property type="evidence" value="ECO:0007669"/>
    <property type="project" value="UniProtKB-SubCell"/>
</dbReference>
<dbReference type="SUPFAM" id="SSF53271">
    <property type="entry name" value="PRTase-like"/>
    <property type="match status" value="1"/>
</dbReference>
<dbReference type="NCBIfam" id="NF011100">
    <property type="entry name" value="PRK14527.1"/>
    <property type="match status" value="1"/>
</dbReference>
<comment type="function">
    <text evidence="7">Catalyzes the reversible transfer of the terminal phosphate group between ATP and AMP. Plays an important role in cellular energy homeostasis and in adenine nucleotide metabolism.</text>
</comment>
<reference evidence="9" key="2">
    <citation type="submission" date="2012-02" db="EMBL/GenBank/DDBJ databases">
        <authorList>
            <person name="Genoscope - CEA"/>
        </authorList>
    </citation>
    <scope>NUCLEOTIDE SEQUENCE</scope>
</reference>
<dbReference type="AlphaFoldDB" id="H6RGE3"/>
<keyword evidence="7" id="KW-0963">Cytoplasm</keyword>
<dbReference type="CDD" id="cd06223">
    <property type="entry name" value="PRTases_typeI"/>
    <property type="match status" value="1"/>
</dbReference>
<comment type="similarity">
    <text evidence="7">Belongs to the adenylate kinase family.</text>
</comment>
<dbReference type="NCBIfam" id="NF001381">
    <property type="entry name" value="PRK00279.1-3"/>
    <property type="match status" value="1"/>
</dbReference>
<keyword evidence="5 7" id="KW-0418">Kinase</keyword>
<evidence type="ECO:0000256" key="2">
    <source>
        <dbReference type="ARBA" id="ARBA00022723"/>
    </source>
</evidence>
<dbReference type="EMBL" id="FO117598">
    <property type="protein sequence ID" value="CCG00104.1"/>
    <property type="molecule type" value="Genomic_DNA"/>
</dbReference>
<dbReference type="GO" id="GO:0006166">
    <property type="term" value="P:purine ribonucleoside salvage"/>
    <property type="evidence" value="ECO:0007669"/>
    <property type="project" value="InterPro"/>
</dbReference>
<keyword evidence="2" id="KW-0479">Metal-binding</keyword>
<keyword evidence="1 7" id="KW-0808">Transferase</keyword>
<dbReference type="PROSITE" id="PS00113">
    <property type="entry name" value="ADENYLATE_KINASE"/>
    <property type="match status" value="1"/>
</dbReference>
<dbReference type="GO" id="GO:0005524">
    <property type="term" value="F:ATP binding"/>
    <property type="evidence" value="ECO:0007669"/>
    <property type="project" value="UniProtKB-UniRule"/>
</dbReference>
<evidence type="ECO:0000259" key="8">
    <source>
        <dbReference type="Pfam" id="PF00156"/>
    </source>
</evidence>
<feature type="binding site" evidence="7">
    <location>
        <position position="329"/>
    </location>
    <ligand>
        <name>AMP</name>
        <dbReference type="ChEBI" id="CHEBI:456215"/>
    </ligand>
</feature>
<comment type="domain">
    <text evidence="7">Consists of three domains, a large central CORE domain and two small peripheral domains, NMPbind and LID, which undergo movements during catalysis. The LID domain closes over the site of phosphoryl transfer upon ATP binding. Assembling and dissambling the active center during each catalytic cycle provides an effective means to prevent ATP hydrolysis.</text>
</comment>
<evidence type="ECO:0000256" key="7">
    <source>
        <dbReference type="HAMAP-Rule" id="MF_00235"/>
    </source>
</evidence>
<evidence type="ECO:0000256" key="1">
    <source>
        <dbReference type="ARBA" id="ARBA00022679"/>
    </source>
</evidence>
<evidence type="ECO:0000256" key="3">
    <source>
        <dbReference type="ARBA" id="ARBA00022727"/>
    </source>
</evidence>
<dbReference type="InterPro" id="IPR005904">
    <property type="entry name" value="Hxn_phspho_trans"/>
</dbReference>
<dbReference type="InterPro" id="IPR029057">
    <property type="entry name" value="PRTase-like"/>
</dbReference>
<dbReference type="EC" id="2.7.4.3" evidence="7"/>
<dbReference type="PANTHER" id="PTHR23359">
    <property type="entry name" value="NUCLEOTIDE KINASE"/>
    <property type="match status" value="1"/>
</dbReference>
<dbReference type="NCBIfam" id="NF011105">
    <property type="entry name" value="PRK14532.1"/>
    <property type="match status" value="1"/>
</dbReference>
<evidence type="ECO:0000313" key="9">
    <source>
        <dbReference type="EMBL" id="CCG00104.1"/>
    </source>
</evidence>
<dbReference type="CDD" id="cd01428">
    <property type="entry name" value="ADK"/>
    <property type="match status" value="1"/>
</dbReference>
<dbReference type="InterPro" id="IPR033690">
    <property type="entry name" value="Adenylat_kinase_CS"/>
</dbReference>
<protein>
    <recommendedName>
        <fullName evidence="7">Adenylate kinase</fullName>
        <shortName evidence="7">AK</shortName>
        <ecNumber evidence="7">2.7.4.3</ecNumber>
    </recommendedName>
    <alternativeName>
        <fullName evidence="7">ATP-AMP transphosphorylase</fullName>
    </alternativeName>
    <alternativeName>
        <fullName evidence="7">ATP:AMP phosphotransferase</fullName>
    </alternativeName>
    <alternativeName>
        <fullName evidence="7">Adenylate monophosphate kinase</fullName>
    </alternativeName>
</protein>
<feature type="region of interest" description="NMP" evidence="7">
    <location>
        <begin position="214"/>
        <end position="243"/>
    </location>
</feature>
<feature type="binding site" evidence="7">
    <location>
        <position position="220"/>
    </location>
    <ligand>
        <name>AMP</name>
        <dbReference type="ChEBI" id="CHEBI:456215"/>
    </ligand>
</feature>
<feature type="binding site" evidence="7">
    <location>
        <position position="215"/>
    </location>
    <ligand>
        <name>AMP</name>
        <dbReference type="ChEBI" id="CHEBI:456215"/>
    </ligand>
</feature>
<comment type="subcellular location">
    <subcellularLocation>
        <location evidence="7">Cytoplasm</location>
    </subcellularLocation>
</comment>
<dbReference type="HAMAP" id="MF_00235">
    <property type="entry name" value="Adenylate_kinase_Adk"/>
    <property type="match status" value="1"/>
</dbReference>
<feature type="binding site" evidence="7">
    <location>
        <position position="317"/>
    </location>
    <ligand>
        <name>AMP</name>
        <dbReference type="ChEBI" id="CHEBI:456215"/>
    </ligand>
</feature>
<feature type="binding site" evidence="7">
    <location>
        <begin position="194"/>
        <end position="199"/>
    </location>
    <ligand>
        <name>ATP</name>
        <dbReference type="ChEBI" id="CHEBI:30616"/>
    </ligand>
</feature>
<keyword evidence="3 7" id="KW-0545">Nucleotide biosynthesis</keyword>